<sequence length="309" mass="33327">MRSVVASHGHGSNPRGNAICNAILLQSFPVLQIFGLQYLDRHLHRLRIPKYLKFQNRSKPGPASRVGPKTSRAARDRPEPNPRRIQTSRHDIAGAAAGDGGAATTKNRGGSARTIARSSAPQRRISARQCPSWRNNLRHARAAIFSSIVQPSSTTSGATSQQRPANVHPPSSQARGKLRTTAQSSRNQRRPNCRPACGQRAQRRARSIGRLRRNTVRRSRRGVGASPGCCAFIARGPHALAREAPPRKIAVDYRQSGPRPDPRLLRQAALEALTRSARTNTPRKTRPEQFPAKLVGGGGGALGGGGGGL</sequence>
<accession>A0A2Z7BIZ7</accession>
<feature type="compositionally biased region" description="Basic and acidic residues" evidence="1">
    <location>
        <begin position="73"/>
        <end position="92"/>
    </location>
</feature>
<dbReference type="Proteomes" id="UP000250235">
    <property type="component" value="Unassembled WGS sequence"/>
</dbReference>
<feature type="compositionally biased region" description="Polar residues" evidence="1">
    <location>
        <begin position="148"/>
        <end position="186"/>
    </location>
</feature>
<dbReference type="AlphaFoldDB" id="A0A2Z7BIZ7"/>
<feature type="region of interest" description="Disordered" evidence="1">
    <location>
        <begin position="278"/>
        <end position="309"/>
    </location>
</feature>
<feature type="region of interest" description="Disordered" evidence="1">
    <location>
        <begin position="148"/>
        <end position="222"/>
    </location>
</feature>
<protein>
    <submittedName>
        <fullName evidence="2">Uncharacterized protein</fullName>
    </submittedName>
</protein>
<feature type="compositionally biased region" description="Basic residues" evidence="1">
    <location>
        <begin position="201"/>
        <end position="221"/>
    </location>
</feature>
<gene>
    <name evidence="2" type="ORF">F511_13174</name>
</gene>
<proteinExistence type="predicted"/>
<name>A0A2Z7BIZ7_9LAMI</name>
<evidence type="ECO:0000313" key="2">
    <source>
        <dbReference type="EMBL" id="KZV33369.1"/>
    </source>
</evidence>
<keyword evidence="3" id="KW-1185">Reference proteome</keyword>
<organism evidence="2 3">
    <name type="scientific">Dorcoceras hygrometricum</name>
    <dbReference type="NCBI Taxonomy" id="472368"/>
    <lineage>
        <taxon>Eukaryota</taxon>
        <taxon>Viridiplantae</taxon>
        <taxon>Streptophyta</taxon>
        <taxon>Embryophyta</taxon>
        <taxon>Tracheophyta</taxon>
        <taxon>Spermatophyta</taxon>
        <taxon>Magnoliopsida</taxon>
        <taxon>eudicotyledons</taxon>
        <taxon>Gunneridae</taxon>
        <taxon>Pentapetalae</taxon>
        <taxon>asterids</taxon>
        <taxon>lamiids</taxon>
        <taxon>Lamiales</taxon>
        <taxon>Gesneriaceae</taxon>
        <taxon>Didymocarpoideae</taxon>
        <taxon>Trichosporeae</taxon>
        <taxon>Loxocarpinae</taxon>
        <taxon>Dorcoceras</taxon>
    </lineage>
</organism>
<reference evidence="2 3" key="1">
    <citation type="journal article" date="2015" name="Proc. Natl. Acad. Sci. U.S.A.">
        <title>The resurrection genome of Boea hygrometrica: A blueprint for survival of dehydration.</title>
        <authorList>
            <person name="Xiao L."/>
            <person name="Yang G."/>
            <person name="Zhang L."/>
            <person name="Yang X."/>
            <person name="Zhao S."/>
            <person name="Ji Z."/>
            <person name="Zhou Q."/>
            <person name="Hu M."/>
            <person name="Wang Y."/>
            <person name="Chen M."/>
            <person name="Xu Y."/>
            <person name="Jin H."/>
            <person name="Xiao X."/>
            <person name="Hu G."/>
            <person name="Bao F."/>
            <person name="Hu Y."/>
            <person name="Wan P."/>
            <person name="Li L."/>
            <person name="Deng X."/>
            <person name="Kuang T."/>
            <person name="Xiang C."/>
            <person name="Zhu J.K."/>
            <person name="Oliver M.J."/>
            <person name="He Y."/>
        </authorList>
    </citation>
    <scope>NUCLEOTIDE SEQUENCE [LARGE SCALE GENOMIC DNA]</scope>
    <source>
        <strain evidence="3">cv. XS01</strain>
    </source>
</reference>
<dbReference type="EMBL" id="KV005842">
    <property type="protein sequence ID" value="KZV33369.1"/>
    <property type="molecule type" value="Genomic_DNA"/>
</dbReference>
<evidence type="ECO:0000256" key="1">
    <source>
        <dbReference type="SAM" id="MobiDB-lite"/>
    </source>
</evidence>
<evidence type="ECO:0000313" key="3">
    <source>
        <dbReference type="Proteomes" id="UP000250235"/>
    </source>
</evidence>
<feature type="compositionally biased region" description="Gly residues" evidence="1">
    <location>
        <begin position="295"/>
        <end position="309"/>
    </location>
</feature>
<feature type="region of interest" description="Disordered" evidence="1">
    <location>
        <begin position="55"/>
        <end position="130"/>
    </location>
</feature>